<evidence type="ECO:0000259" key="10">
    <source>
        <dbReference type="PROSITE" id="PS51918"/>
    </source>
</evidence>
<evidence type="ECO:0000256" key="6">
    <source>
        <dbReference type="ARBA" id="ARBA00023004"/>
    </source>
</evidence>
<dbReference type="InterPro" id="IPR034505">
    <property type="entry name" value="Coproporphyrinogen-III_oxidase"/>
</dbReference>
<dbReference type="GO" id="GO:0005737">
    <property type="term" value="C:cytoplasm"/>
    <property type="evidence" value="ECO:0007669"/>
    <property type="project" value="UniProtKB-SubCell"/>
</dbReference>
<keyword evidence="3 9" id="KW-0349">Heme</keyword>
<keyword evidence="5 9" id="KW-0479">Metal-binding</keyword>
<dbReference type="SFLD" id="SFLDF00562">
    <property type="entry name" value="HemN-like__clustered_with_heat"/>
    <property type="match status" value="1"/>
</dbReference>
<comment type="subcellular location">
    <subcellularLocation>
        <location evidence="9">Cytoplasm</location>
    </subcellularLocation>
</comment>
<keyword evidence="9" id="KW-0963">Cytoplasm</keyword>
<dbReference type="InterPro" id="IPR010723">
    <property type="entry name" value="HemN_C"/>
</dbReference>
<dbReference type="GO" id="GO:0004109">
    <property type="term" value="F:coproporphyrinogen oxidase activity"/>
    <property type="evidence" value="ECO:0007669"/>
    <property type="project" value="InterPro"/>
</dbReference>
<feature type="domain" description="Radical SAM core" evidence="10">
    <location>
        <begin position="1"/>
        <end position="231"/>
    </location>
</feature>
<keyword evidence="6 9" id="KW-0408">Iron</keyword>
<reference evidence="11 12" key="1">
    <citation type="submission" date="2013-01" db="EMBL/GenBank/DDBJ databases">
        <title>The Genome Sequence of Clostridium colicanis 209318.</title>
        <authorList>
            <consortium name="The Broad Institute Genome Sequencing Platform"/>
            <person name="Earl A."/>
            <person name="Ward D."/>
            <person name="Feldgarden M."/>
            <person name="Gevers D."/>
            <person name="Courvalin P."/>
            <person name="Lambert T."/>
            <person name="Walker B."/>
            <person name="Young S.K."/>
            <person name="Zeng Q."/>
            <person name="Gargeya S."/>
            <person name="Fitzgerald M."/>
            <person name="Haas B."/>
            <person name="Abouelleil A."/>
            <person name="Alvarado L."/>
            <person name="Arachchi H.M."/>
            <person name="Berlin A.M."/>
            <person name="Chapman S.B."/>
            <person name="Dewar J."/>
            <person name="Goldberg J."/>
            <person name="Griggs A."/>
            <person name="Gujja S."/>
            <person name="Hansen M."/>
            <person name="Howarth C."/>
            <person name="Imamovic A."/>
            <person name="Larimer J."/>
            <person name="McCowan C."/>
            <person name="Murphy C."/>
            <person name="Neiman D."/>
            <person name="Pearson M."/>
            <person name="Priest M."/>
            <person name="Roberts A."/>
            <person name="Saif S."/>
            <person name="Shea T."/>
            <person name="Sisk P."/>
            <person name="Sykes S."/>
            <person name="Wortman J."/>
            <person name="Nusbaum C."/>
            <person name="Birren B."/>
        </authorList>
    </citation>
    <scope>NUCLEOTIDE SEQUENCE [LARGE SCALE GENOMIC DNA]</scope>
    <source>
        <strain evidence="11 12">209318</strain>
    </source>
</reference>
<comment type="similarity">
    <text evidence="1">Belongs to the anaerobic coproporphyrinogen-III oxidase family. HemW subfamily.</text>
</comment>
<comment type="function">
    <text evidence="9">Probably acts as a heme chaperone, transferring heme to an unknown acceptor. Binds one molecule of heme per monomer, possibly covalently. Binds 1 [4Fe-4S] cluster. The cluster is coordinated with 3 cysteines and an exchangeable S-adenosyl-L-methionine.</text>
</comment>
<dbReference type="eggNOG" id="COG0635">
    <property type="taxonomic scope" value="Bacteria"/>
</dbReference>
<dbReference type="GO" id="GO:0006779">
    <property type="term" value="P:porphyrin-containing compound biosynthetic process"/>
    <property type="evidence" value="ECO:0007669"/>
    <property type="project" value="InterPro"/>
</dbReference>
<dbReference type="SUPFAM" id="SSF102114">
    <property type="entry name" value="Radical SAM enzymes"/>
    <property type="match status" value="1"/>
</dbReference>
<gene>
    <name evidence="11" type="ORF">HMPREF1092_01447</name>
</gene>
<evidence type="ECO:0000256" key="2">
    <source>
        <dbReference type="ARBA" id="ARBA00017228"/>
    </source>
</evidence>
<proteinExistence type="inferred from homology"/>
<dbReference type="NCBIfam" id="TIGR00539">
    <property type="entry name" value="hemN_rel"/>
    <property type="match status" value="1"/>
</dbReference>
<evidence type="ECO:0000256" key="5">
    <source>
        <dbReference type="ARBA" id="ARBA00022723"/>
    </source>
</evidence>
<dbReference type="PANTHER" id="PTHR13932:SF5">
    <property type="entry name" value="RADICAL S-ADENOSYL METHIONINE DOMAIN-CONTAINING PROTEIN 1, MITOCHONDRIAL"/>
    <property type="match status" value="1"/>
</dbReference>
<evidence type="ECO:0000256" key="1">
    <source>
        <dbReference type="ARBA" id="ARBA00006100"/>
    </source>
</evidence>
<dbReference type="Proteomes" id="UP000013097">
    <property type="component" value="Unassembled WGS sequence"/>
</dbReference>
<dbReference type="SFLD" id="SFLDG01065">
    <property type="entry name" value="anaerobic_coproporphyrinogen-I"/>
    <property type="match status" value="1"/>
</dbReference>
<keyword evidence="7 9" id="KW-0411">Iron-sulfur</keyword>
<dbReference type="GO" id="GO:0046872">
    <property type="term" value="F:metal ion binding"/>
    <property type="evidence" value="ECO:0007669"/>
    <property type="project" value="UniProtKB-UniRule"/>
</dbReference>
<dbReference type="InterPro" id="IPR006638">
    <property type="entry name" value="Elp3/MiaA/NifB-like_rSAM"/>
</dbReference>
<dbReference type="Gene3D" id="3.20.20.70">
    <property type="entry name" value="Aldolase class I"/>
    <property type="match status" value="1"/>
</dbReference>
<dbReference type="SMART" id="SM00729">
    <property type="entry name" value="Elp3"/>
    <property type="match status" value="1"/>
</dbReference>
<dbReference type="PROSITE" id="PS51918">
    <property type="entry name" value="RADICAL_SAM"/>
    <property type="match status" value="1"/>
</dbReference>
<keyword evidence="9" id="KW-0004">4Fe-4S</keyword>
<dbReference type="SFLD" id="SFLDF00288">
    <property type="entry name" value="HemN-like__clustered_with_nucl"/>
    <property type="match status" value="1"/>
</dbReference>
<evidence type="ECO:0000256" key="7">
    <source>
        <dbReference type="ARBA" id="ARBA00023014"/>
    </source>
</evidence>
<comment type="caution">
    <text evidence="11">The sequence shown here is derived from an EMBL/GenBank/DDBJ whole genome shotgun (WGS) entry which is preliminary data.</text>
</comment>
<evidence type="ECO:0000313" key="11">
    <source>
        <dbReference type="EMBL" id="ENZ02212.1"/>
    </source>
</evidence>
<dbReference type="InterPro" id="IPR004559">
    <property type="entry name" value="HemW-like"/>
</dbReference>
<evidence type="ECO:0000256" key="8">
    <source>
        <dbReference type="ARBA" id="ARBA00023186"/>
    </source>
</evidence>
<protein>
    <recommendedName>
        <fullName evidence="2 9">Heme chaperone HemW</fullName>
    </recommendedName>
</protein>
<sequence>MKKETLLYVHIPFCKQKCFYCDFPSFANIEYLREDYLNALKIEIESRCKDIEFSSLFIGGGTPSYLTEEELRKLFNILRNVKFVHGAEKTIECNPGTINKEKLEIMKEGGINRISFGLQTTNNNLLKEIGRIHTLETFEENFKLSRDIGFKNINIDLMFGLPNQKLDELKETLNYIIKLNPEHISFYSLIIEEGTAFYNMYEKDILNLPSEEEERAMYSIGKEILESNGYKQYEFSNYAKSNKECFHNIGYWKLKDYIGVGSSSSSFINNKRIKNISNVKKYIDNININKKAFEEILENSKKENMEEYIFLGLRMLEGIDKRDFKDKFNLDIEEVYENEIISNIKKGLMIQTNERLKLTKQGIEVSNYVLSDFIR</sequence>
<keyword evidence="4 9" id="KW-0949">S-adenosyl-L-methionine</keyword>
<evidence type="ECO:0000256" key="3">
    <source>
        <dbReference type="ARBA" id="ARBA00022617"/>
    </source>
</evidence>
<dbReference type="InterPro" id="IPR013785">
    <property type="entry name" value="Aldolase_TIM"/>
</dbReference>
<dbReference type="SFLD" id="SFLDG01082">
    <property type="entry name" value="B12-binding_domain_containing"/>
    <property type="match status" value="1"/>
</dbReference>
<dbReference type="AlphaFoldDB" id="N9Y350"/>
<dbReference type="EMBL" id="AGYT01000008">
    <property type="protein sequence ID" value="ENZ02212.1"/>
    <property type="molecule type" value="Genomic_DNA"/>
</dbReference>
<dbReference type="Pfam" id="PF04055">
    <property type="entry name" value="Radical_SAM"/>
    <property type="match status" value="1"/>
</dbReference>
<keyword evidence="8 9" id="KW-0143">Chaperone</keyword>
<dbReference type="PATRIC" id="fig|999411.4.peg.1423"/>
<evidence type="ECO:0000256" key="9">
    <source>
        <dbReference type="RuleBase" id="RU364116"/>
    </source>
</evidence>
<accession>N9Y350</accession>
<dbReference type="InterPro" id="IPR007197">
    <property type="entry name" value="rSAM"/>
</dbReference>
<dbReference type="RefSeq" id="WP_002597948.1">
    <property type="nucleotide sequence ID" value="NZ_KB850956.1"/>
</dbReference>
<keyword evidence="12" id="KW-1185">Reference proteome</keyword>
<evidence type="ECO:0000256" key="4">
    <source>
        <dbReference type="ARBA" id="ARBA00022691"/>
    </source>
</evidence>
<dbReference type="CDD" id="cd01335">
    <property type="entry name" value="Radical_SAM"/>
    <property type="match status" value="1"/>
</dbReference>
<dbReference type="PANTHER" id="PTHR13932">
    <property type="entry name" value="COPROPORPHYRINIGEN III OXIDASE"/>
    <property type="match status" value="1"/>
</dbReference>
<dbReference type="HOGENOM" id="CLU_027579_2_2_9"/>
<evidence type="ECO:0000313" key="12">
    <source>
        <dbReference type="Proteomes" id="UP000013097"/>
    </source>
</evidence>
<dbReference type="GO" id="GO:0051539">
    <property type="term" value="F:4 iron, 4 sulfur cluster binding"/>
    <property type="evidence" value="ECO:0007669"/>
    <property type="project" value="UniProtKB-UniRule"/>
</dbReference>
<name>N9Y350_9CLOT</name>
<dbReference type="InterPro" id="IPR058240">
    <property type="entry name" value="rSAM_sf"/>
</dbReference>
<dbReference type="Pfam" id="PF06969">
    <property type="entry name" value="HemN_C"/>
    <property type="match status" value="1"/>
</dbReference>
<organism evidence="11 12">
    <name type="scientific">Clostridium thermobutyricum</name>
    <dbReference type="NCBI Taxonomy" id="29372"/>
    <lineage>
        <taxon>Bacteria</taxon>
        <taxon>Bacillati</taxon>
        <taxon>Bacillota</taxon>
        <taxon>Clostridia</taxon>
        <taxon>Eubacteriales</taxon>
        <taxon>Clostridiaceae</taxon>
        <taxon>Clostridium</taxon>
    </lineage>
</organism>
<dbReference type="SFLD" id="SFLDS00029">
    <property type="entry name" value="Radical_SAM"/>
    <property type="match status" value="1"/>
</dbReference>